<name>A0A0G1ZSY5_9BACT</name>
<keyword evidence="5" id="KW-0547">Nucleotide-binding</keyword>
<accession>A0A0G1ZSY5</accession>
<dbReference type="InterPro" id="IPR027417">
    <property type="entry name" value="P-loop_NTPase"/>
</dbReference>
<dbReference type="PROSITE" id="PS50893">
    <property type="entry name" value="ABC_TRANSPORTER_2"/>
    <property type="match status" value="1"/>
</dbReference>
<dbReference type="Proteomes" id="UP000034445">
    <property type="component" value="Unassembled WGS sequence"/>
</dbReference>
<evidence type="ECO:0000256" key="8">
    <source>
        <dbReference type="ARBA" id="ARBA00023136"/>
    </source>
</evidence>
<organism evidence="12 13">
    <name type="scientific">Candidatus Kaiserbacteria bacterium GW2011_GWC2_52_8b</name>
    <dbReference type="NCBI Taxonomy" id="1618676"/>
    <lineage>
        <taxon>Bacteria</taxon>
        <taxon>Candidatus Kaiseribacteriota</taxon>
    </lineage>
</organism>
<evidence type="ECO:0000256" key="2">
    <source>
        <dbReference type="ARBA" id="ARBA00022448"/>
    </source>
</evidence>
<keyword evidence="4 9" id="KW-0812">Transmembrane</keyword>
<dbReference type="SMART" id="SM00382">
    <property type="entry name" value="AAA"/>
    <property type="match status" value="1"/>
</dbReference>
<keyword evidence="3" id="KW-1003">Cell membrane</keyword>
<evidence type="ECO:0000256" key="4">
    <source>
        <dbReference type="ARBA" id="ARBA00022692"/>
    </source>
</evidence>
<dbReference type="Pfam" id="PF00005">
    <property type="entry name" value="ABC_tran"/>
    <property type="match status" value="1"/>
</dbReference>
<dbReference type="Gene3D" id="1.20.1560.10">
    <property type="entry name" value="ABC transporter type 1, transmembrane domain"/>
    <property type="match status" value="1"/>
</dbReference>
<evidence type="ECO:0000256" key="7">
    <source>
        <dbReference type="ARBA" id="ARBA00022989"/>
    </source>
</evidence>
<protein>
    <submittedName>
        <fullName evidence="12">Multidrug ABC transporter protein</fullName>
    </submittedName>
</protein>
<evidence type="ECO:0000259" key="10">
    <source>
        <dbReference type="PROSITE" id="PS50893"/>
    </source>
</evidence>
<evidence type="ECO:0000256" key="1">
    <source>
        <dbReference type="ARBA" id="ARBA00004651"/>
    </source>
</evidence>
<feature type="transmembrane region" description="Helical" evidence="9">
    <location>
        <begin position="149"/>
        <end position="171"/>
    </location>
</feature>
<proteinExistence type="predicted"/>
<evidence type="ECO:0000256" key="6">
    <source>
        <dbReference type="ARBA" id="ARBA00022840"/>
    </source>
</evidence>
<dbReference type="PANTHER" id="PTHR43394">
    <property type="entry name" value="ATP-DEPENDENT PERMEASE MDL1, MITOCHONDRIAL"/>
    <property type="match status" value="1"/>
</dbReference>
<feature type="transmembrane region" description="Helical" evidence="9">
    <location>
        <begin position="260"/>
        <end position="279"/>
    </location>
</feature>
<dbReference type="GO" id="GO:0016887">
    <property type="term" value="F:ATP hydrolysis activity"/>
    <property type="evidence" value="ECO:0007669"/>
    <property type="project" value="InterPro"/>
</dbReference>
<comment type="subcellular location">
    <subcellularLocation>
        <location evidence="1">Cell membrane</location>
        <topology evidence="1">Multi-pass membrane protein</topology>
    </subcellularLocation>
</comment>
<dbReference type="EMBL" id="LCRF01000014">
    <property type="protein sequence ID" value="KKW31437.1"/>
    <property type="molecule type" value="Genomic_DNA"/>
</dbReference>
<dbReference type="InterPro" id="IPR017871">
    <property type="entry name" value="ABC_transporter-like_CS"/>
</dbReference>
<dbReference type="PANTHER" id="PTHR43394:SF1">
    <property type="entry name" value="ATP-BINDING CASSETTE SUB-FAMILY B MEMBER 10, MITOCHONDRIAL"/>
    <property type="match status" value="1"/>
</dbReference>
<keyword evidence="8 9" id="KW-0472">Membrane</keyword>
<dbReference type="AlphaFoldDB" id="A0A0G1ZSY5"/>
<dbReference type="GO" id="GO:0005524">
    <property type="term" value="F:ATP binding"/>
    <property type="evidence" value="ECO:0007669"/>
    <property type="project" value="UniProtKB-KW"/>
</dbReference>
<evidence type="ECO:0000313" key="12">
    <source>
        <dbReference type="EMBL" id="KKW31437.1"/>
    </source>
</evidence>
<evidence type="ECO:0000256" key="9">
    <source>
        <dbReference type="SAM" id="Phobius"/>
    </source>
</evidence>
<dbReference type="PROSITE" id="PS00211">
    <property type="entry name" value="ABC_TRANSPORTER_1"/>
    <property type="match status" value="1"/>
</dbReference>
<dbReference type="InterPro" id="IPR036640">
    <property type="entry name" value="ABC1_TM_sf"/>
</dbReference>
<dbReference type="PROSITE" id="PS50929">
    <property type="entry name" value="ABC_TM1F"/>
    <property type="match status" value="1"/>
</dbReference>
<dbReference type="SUPFAM" id="SSF52540">
    <property type="entry name" value="P-loop containing nucleoside triphosphate hydrolases"/>
    <property type="match status" value="1"/>
</dbReference>
<evidence type="ECO:0000259" key="11">
    <source>
        <dbReference type="PROSITE" id="PS50929"/>
    </source>
</evidence>
<dbReference type="GO" id="GO:0015421">
    <property type="term" value="F:ABC-type oligopeptide transporter activity"/>
    <property type="evidence" value="ECO:0007669"/>
    <property type="project" value="TreeGrafter"/>
</dbReference>
<evidence type="ECO:0000313" key="13">
    <source>
        <dbReference type="Proteomes" id="UP000034445"/>
    </source>
</evidence>
<feature type="transmembrane region" description="Helical" evidence="9">
    <location>
        <begin position="77"/>
        <end position="99"/>
    </location>
</feature>
<feature type="transmembrane region" description="Helical" evidence="9">
    <location>
        <begin position="20"/>
        <end position="41"/>
    </location>
</feature>
<feature type="domain" description="ABC transporter" evidence="10">
    <location>
        <begin position="351"/>
        <end position="569"/>
    </location>
</feature>
<feature type="transmembrane region" description="Helical" evidence="9">
    <location>
        <begin position="285"/>
        <end position="302"/>
    </location>
</feature>
<feature type="domain" description="ABC transmembrane type-1" evidence="11">
    <location>
        <begin position="54"/>
        <end position="317"/>
    </location>
</feature>
<dbReference type="FunFam" id="3.40.50.300:FF:000299">
    <property type="entry name" value="ABC transporter ATP-binding protein/permease"/>
    <property type="match status" value="1"/>
</dbReference>
<sequence length="572" mass="63506">MASLARLARKAFAPYKKQILTLTGLGFASGILEGIGINAVIPLLSSVLGLHDAATDALSVYIKDFFTWIHVPFFPRYILTFIVVLFIGKAIVTLYLSYIQIRISNEYLRATQSKLFNIFIRSSWPYLLRQKLGNLETALMIDVPASTQVLTKISSAIPLITSLLMYLVVAFSISAPVMLSTAFLGALTFVGLRPLMDRVRDRSRSRTLLYRDTMHHVGEHVAGLKSVKAFGVEGKTISLADTLFGNIMTITNRIGFTQAIAMQAVAPIGIIYIAAILALSFKTPFISFAALPAILYLIYRIFTYVQQLQNTVQYVSELGPHLERVIHFSEHAGERVESLGGDQPFSFKDELSFDHVLFSYEGGREILRGISFSIPKGNMVGIVGPSGAGKTTSVDLMLRLLEPTQGAITLDGVDCREIRLPEWRKKVAYVSQDFFLLQDTIRNNIRFYDESITDDAVWEAAKNAKIDDFIKQSPEGLDTMVGERGILLSAGERQRITIARALARRPEILILDEATSALDNLTIIAIAHRLSTIMDSDQLIVLSEGKVVETGTPQELLANTNSYFYKVYSINQ</sequence>
<reference evidence="12 13" key="1">
    <citation type="journal article" date="2015" name="Nature">
        <title>rRNA introns, odd ribosomes, and small enigmatic genomes across a large radiation of phyla.</title>
        <authorList>
            <person name="Brown C.T."/>
            <person name="Hug L.A."/>
            <person name="Thomas B.C."/>
            <person name="Sharon I."/>
            <person name="Castelle C.J."/>
            <person name="Singh A."/>
            <person name="Wilkins M.J."/>
            <person name="Williams K.H."/>
            <person name="Banfield J.F."/>
        </authorList>
    </citation>
    <scope>NUCLEOTIDE SEQUENCE [LARGE SCALE GENOMIC DNA]</scope>
</reference>
<dbReference type="InterPro" id="IPR039421">
    <property type="entry name" value="Type_1_exporter"/>
</dbReference>
<evidence type="ECO:0000256" key="5">
    <source>
        <dbReference type="ARBA" id="ARBA00022741"/>
    </source>
</evidence>
<dbReference type="InterPro" id="IPR003593">
    <property type="entry name" value="AAA+_ATPase"/>
</dbReference>
<comment type="caution">
    <text evidence="12">The sequence shown here is derived from an EMBL/GenBank/DDBJ whole genome shotgun (WGS) entry which is preliminary data.</text>
</comment>
<keyword evidence="6" id="KW-0067">ATP-binding</keyword>
<dbReference type="InterPro" id="IPR003439">
    <property type="entry name" value="ABC_transporter-like_ATP-bd"/>
</dbReference>
<dbReference type="Pfam" id="PF00664">
    <property type="entry name" value="ABC_membrane"/>
    <property type="match status" value="1"/>
</dbReference>
<dbReference type="GO" id="GO:0005886">
    <property type="term" value="C:plasma membrane"/>
    <property type="evidence" value="ECO:0007669"/>
    <property type="project" value="UniProtKB-SubCell"/>
</dbReference>
<feature type="transmembrane region" description="Helical" evidence="9">
    <location>
        <begin position="177"/>
        <end position="196"/>
    </location>
</feature>
<dbReference type="InterPro" id="IPR011527">
    <property type="entry name" value="ABC1_TM_dom"/>
</dbReference>
<dbReference type="SUPFAM" id="SSF90123">
    <property type="entry name" value="ABC transporter transmembrane region"/>
    <property type="match status" value="1"/>
</dbReference>
<keyword evidence="7 9" id="KW-1133">Transmembrane helix</keyword>
<keyword evidence="2" id="KW-0813">Transport</keyword>
<dbReference type="Gene3D" id="3.40.50.300">
    <property type="entry name" value="P-loop containing nucleotide triphosphate hydrolases"/>
    <property type="match status" value="1"/>
</dbReference>
<evidence type="ECO:0000256" key="3">
    <source>
        <dbReference type="ARBA" id="ARBA00022475"/>
    </source>
</evidence>
<gene>
    <name evidence="12" type="ORF">UY74_C0014G0017</name>
</gene>